<organism evidence="2 3">
    <name type="scientific">Flavobacterium cupreum</name>
    <dbReference type="NCBI Taxonomy" id="2133766"/>
    <lineage>
        <taxon>Bacteria</taxon>
        <taxon>Pseudomonadati</taxon>
        <taxon>Bacteroidota</taxon>
        <taxon>Flavobacteriia</taxon>
        <taxon>Flavobacteriales</taxon>
        <taxon>Flavobacteriaceae</taxon>
        <taxon>Flavobacterium</taxon>
    </lineage>
</organism>
<keyword evidence="1" id="KW-1133">Transmembrane helix</keyword>
<feature type="transmembrane region" description="Helical" evidence="1">
    <location>
        <begin position="29"/>
        <end position="57"/>
    </location>
</feature>
<gene>
    <name evidence="2" type="ORF">D0817_22215</name>
</gene>
<name>A0A434A1K6_9FLAO</name>
<dbReference type="OrthoDB" id="1449578at2"/>
<keyword evidence="1" id="KW-0812">Transmembrane</keyword>
<evidence type="ECO:0000313" key="3">
    <source>
        <dbReference type="Proteomes" id="UP000288102"/>
    </source>
</evidence>
<sequence length="115" mass="13115">MIGILFLYWIWKAFSNLAIAYNKNKWKYFFIGLGSYFGVNFLAALIYVFGLAIVYGVESLDDDSNYNSGLDFICAILGGLGCYFIYKYLENKNKKEKELLNQDEIESIGVAADEN</sequence>
<dbReference type="Proteomes" id="UP000288102">
    <property type="component" value="Unassembled WGS sequence"/>
</dbReference>
<keyword evidence="3" id="KW-1185">Reference proteome</keyword>
<dbReference type="EMBL" id="QWDM01000019">
    <property type="protein sequence ID" value="RUT68246.1"/>
    <property type="molecule type" value="Genomic_DNA"/>
</dbReference>
<feature type="transmembrane region" description="Helical" evidence="1">
    <location>
        <begin position="69"/>
        <end position="89"/>
    </location>
</feature>
<proteinExistence type="predicted"/>
<comment type="caution">
    <text evidence="2">The sequence shown here is derived from an EMBL/GenBank/DDBJ whole genome shotgun (WGS) entry which is preliminary data.</text>
</comment>
<dbReference type="AlphaFoldDB" id="A0A434A1K6"/>
<reference evidence="3" key="1">
    <citation type="journal article" date="2019" name="Syst. Appl. Microbiol.">
        <title>Flavobacterium circumlabens sp. nov. and Flavobacterium cupreum sp. nov., two psychrotrophic species isolated from Antarctic environmental samples.</title>
        <authorList>
            <person name="Kralova S."/>
            <person name="Busse H.-J."/>
            <person name="Svec P."/>
            <person name="Maslanova I."/>
            <person name="Stankova E."/>
            <person name="Bartak M."/>
            <person name="Sedlacek I."/>
        </authorList>
    </citation>
    <scope>NUCLEOTIDE SEQUENCE [LARGE SCALE GENOMIC DNA]</scope>
    <source>
        <strain evidence="3">CCM 8825</strain>
    </source>
</reference>
<dbReference type="RefSeq" id="WP_127340484.1">
    <property type="nucleotide sequence ID" value="NZ_QWDM01000019.1"/>
</dbReference>
<evidence type="ECO:0000256" key="1">
    <source>
        <dbReference type="SAM" id="Phobius"/>
    </source>
</evidence>
<protein>
    <submittedName>
        <fullName evidence="2">Uncharacterized protein</fullName>
    </submittedName>
</protein>
<keyword evidence="1" id="KW-0472">Membrane</keyword>
<accession>A0A434A1K6</accession>
<evidence type="ECO:0000313" key="2">
    <source>
        <dbReference type="EMBL" id="RUT68246.1"/>
    </source>
</evidence>